<dbReference type="InterPro" id="IPR050378">
    <property type="entry name" value="Metallo-dep_Hydrolases_sf"/>
</dbReference>
<comment type="similarity">
    <text evidence="1">Belongs to the metallo-dependent hydrolases superfamily. Hydantoinase/dihydropyrimidinase family.</text>
</comment>
<proteinExistence type="inferred from homology"/>
<gene>
    <name evidence="3" type="ORF">C1SCF055_LOCUS104</name>
</gene>
<reference evidence="4" key="2">
    <citation type="submission" date="2024-04" db="EMBL/GenBank/DDBJ databases">
        <authorList>
            <person name="Chen Y."/>
            <person name="Shah S."/>
            <person name="Dougan E. K."/>
            <person name="Thang M."/>
            <person name="Chan C."/>
        </authorList>
    </citation>
    <scope>NUCLEOTIDE SEQUENCE [LARGE SCALE GENOMIC DNA]</scope>
</reference>
<name>A0A9P1BDN7_9DINO</name>
<dbReference type="SUPFAM" id="SSF51556">
    <property type="entry name" value="Metallo-dependent hydrolases"/>
    <property type="match status" value="1"/>
</dbReference>
<feature type="domain" description="Amidohydrolase 3" evidence="2">
    <location>
        <begin position="465"/>
        <end position="899"/>
    </location>
</feature>
<keyword evidence="6" id="KW-1185">Reference proteome</keyword>
<dbReference type="InterPro" id="IPR032466">
    <property type="entry name" value="Metal_Hydrolase"/>
</dbReference>
<dbReference type="Proteomes" id="UP001152797">
    <property type="component" value="Unassembled WGS sequence"/>
</dbReference>
<organism evidence="3">
    <name type="scientific">Cladocopium goreaui</name>
    <dbReference type="NCBI Taxonomy" id="2562237"/>
    <lineage>
        <taxon>Eukaryota</taxon>
        <taxon>Sar</taxon>
        <taxon>Alveolata</taxon>
        <taxon>Dinophyceae</taxon>
        <taxon>Suessiales</taxon>
        <taxon>Symbiodiniaceae</taxon>
        <taxon>Cladocopium</taxon>
    </lineage>
</organism>
<dbReference type="InterPro" id="IPR013108">
    <property type="entry name" value="Amidohydro_3"/>
</dbReference>
<evidence type="ECO:0000313" key="5">
    <source>
        <dbReference type="EMBL" id="CAL4758826.1"/>
    </source>
</evidence>
<evidence type="ECO:0000313" key="6">
    <source>
        <dbReference type="Proteomes" id="UP001152797"/>
    </source>
</evidence>
<comment type="caution">
    <text evidence="3">The sequence shown here is derived from an EMBL/GenBank/DDBJ whole genome shotgun (WGS) entry which is preliminary data.</text>
</comment>
<reference evidence="3" key="1">
    <citation type="submission" date="2022-10" db="EMBL/GenBank/DDBJ databases">
        <authorList>
            <person name="Chen Y."/>
            <person name="Dougan E. K."/>
            <person name="Chan C."/>
            <person name="Rhodes N."/>
            <person name="Thang M."/>
        </authorList>
    </citation>
    <scope>NUCLEOTIDE SEQUENCE</scope>
</reference>
<sequence>MNDRSPASPAAETRVLERAVCSGCGCFCDDIHLKYEGETLTAIDRACSLGETWLQQVRPLEATARVAGKVVELDAAIEKAVKFITASNAPVLQGLAGLSLEAAREAVLLSREVGAVLLPRPCPTTSYLRAGLDAPEFTATLGKVRTTADVVIFWRADPLRTHPRHLERYSYSPPLLNENERTLVVVDELTADSEHETAGQATHCVGLESSGSDLELVAVLEMLLRSKRLNHLKDSTFETTVDSAKQLAELIGRATHTHVFLGINAAESQALCDALHGMAARVRAEHHVSISSLPAVGNTWGAQEVSTWLLGAPAPLWPGCCDGEGAEGPRMLSAGADLAADVFDLCLSIGAEGDGETSEPASGGQKVPRITLGREHDSTADVSFTVPGLDPRLNASVMRSDGIVLTLCGDSAQGVEDPAVAILRSLRERVYDPANGVDGVVKTVCIKDGRVIEEPAEGFKADRKIDATGRVVMPGGVDMHCHIAGPSVNRARRLIASDSSLRSQSNAEWPIVPTTESTGQRYGLLGYTTAIEAAIAPSGARQCHLEFADTPILDRGFLLLLANHELLFDLLEGDEDELARGVVAWLLHQTGSFGIKGVNPGGVSHWLSTAEALTSFSAPLPGRKISPRRVVEFLAHTADTLQLPHPLHLHVNQLGVPGNIDVTLETSRALSGHRHHLAHVQFHSYGEDDSGDFTSGAERFIEHLHANPEVTADVGQVMFGDALTLTADAEVEYFLWKLTGKPYVNVEVDLETGCGIIPVEYRNDSRMHTMQWAIGLELFLLCNDPWRLPLSTDHPNGGSFLAYPTLIAQLMDRGLREAAIERANPKAMNRCRLKEMDREFTLNEIAIITRAAPARILGLTNKGHLGPGADADVTIYNDTADREAMFRWPQMVIKGGEILVEDGELCRSQAGRTLVVEPSHDDDAERYVRQWNERHGTFDPRQMAVGQGLRSSLEKITQGKE</sequence>
<protein>
    <submittedName>
        <fullName evidence="5">Protein FwdA</fullName>
    </submittedName>
</protein>
<dbReference type="AlphaFoldDB" id="A0A9P1BDN7"/>
<evidence type="ECO:0000313" key="4">
    <source>
        <dbReference type="EMBL" id="CAL1124889.1"/>
    </source>
</evidence>
<dbReference type="PANTHER" id="PTHR11647:SF1">
    <property type="entry name" value="COLLAPSIN RESPONSE MEDIATOR PROTEIN"/>
    <property type="match status" value="1"/>
</dbReference>
<dbReference type="PANTHER" id="PTHR11647">
    <property type="entry name" value="HYDRANTOINASE/DIHYDROPYRIMIDINASE FAMILY MEMBER"/>
    <property type="match status" value="1"/>
</dbReference>
<dbReference type="GO" id="GO:0016810">
    <property type="term" value="F:hydrolase activity, acting on carbon-nitrogen (but not peptide) bonds"/>
    <property type="evidence" value="ECO:0007669"/>
    <property type="project" value="InterPro"/>
</dbReference>
<accession>A0A9P1BDN7</accession>
<evidence type="ECO:0000256" key="1">
    <source>
        <dbReference type="ARBA" id="ARBA00008829"/>
    </source>
</evidence>
<dbReference type="InterPro" id="IPR011059">
    <property type="entry name" value="Metal-dep_hydrolase_composite"/>
</dbReference>
<evidence type="ECO:0000313" key="3">
    <source>
        <dbReference type="EMBL" id="CAI3971514.1"/>
    </source>
</evidence>
<dbReference type="EMBL" id="CAMXCT010000001">
    <property type="protein sequence ID" value="CAI3971514.1"/>
    <property type="molecule type" value="Genomic_DNA"/>
</dbReference>
<dbReference type="EMBL" id="CAMXCT030000001">
    <property type="protein sequence ID" value="CAL4758826.1"/>
    <property type="molecule type" value="Genomic_DNA"/>
</dbReference>
<dbReference type="NCBIfam" id="TIGR03121">
    <property type="entry name" value="one_C_dehyd_A"/>
    <property type="match status" value="1"/>
</dbReference>
<dbReference type="Pfam" id="PF07969">
    <property type="entry name" value="Amidohydro_3"/>
    <property type="match status" value="1"/>
</dbReference>
<evidence type="ECO:0000259" key="2">
    <source>
        <dbReference type="Pfam" id="PF07969"/>
    </source>
</evidence>
<dbReference type="SUPFAM" id="SSF51338">
    <property type="entry name" value="Composite domain of metallo-dependent hydrolases"/>
    <property type="match status" value="2"/>
</dbReference>
<dbReference type="EMBL" id="CAMXCT020000001">
    <property type="protein sequence ID" value="CAL1124889.1"/>
    <property type="molecule type" value="Genomic_DNA"/>
</dbReference>
<dbReference type="OrthoDB" id="10258955at2759"/>
<dbReference type="InterPro" id="IPR012027">
    <property type="entry name" value="Formylmethanofuran_DH_asu"/>
</dbReference>
<dbReference type="Gene3D" id="3.20.20.140">
    <property type="entry name" value="Metal-dependent hydrolases"/>
    <property type="match status" value="2"/>
</dbReference>